<evidence type="ECO:0000313" key="7">
    <source>
        <dbReference type="Proteomes" id="UP001049176"/>
    </source>
</evidence>
<protein>
    <recommendedName>
        <fullName evidence="1">alkaline phosphatase</fullName>
        <ecNumber evidence="1">3.1.3.1</ecNumber>
    </recommendedName>
</protein>
<dbReference type="InterPro" id="IPR017850">
    <property type="entry name" value="Alkaline_phosphatase_core_sf"/>
</dbReference>
<evidence type="ECO:0000256" key="5">
    <source>
        <dbReference type="SAM" id="SignalP"/>
    </source>
</evidence>
<proteinExistence type="inferred from homology"/>
<dbReference type="PANTHER" id="PTHR11596:SF72">
    <property type="entry name" value="ALKALINE PHOSPHATASE"/>
    <property type="match status" value="1"/>
</dbReference>
<dbReference type="Gene3D" id="3.40.720.10">
    <property type="entry name" value="Alkaline Phosphatase, subunit A"/>
    <property type="match status" value="1"/>
</dbReference>
<organism evidence="6 7">
    <name type="scientific">Marasmius oreades</name>
    <name type="common">fairy-ring Marasmius</name>
    <dbReference type="NCBI Taxonomy" id="181124"/>
    <lineage>
        <taxon>Eukaryota</taxon>
        <taxon>Fungi</taxon>
        <taxon>Dikarya</taxon>
        <taxon>Basidiomycota</taxon>
        <taxon>Agaricomycotina</taxon>
        <taxon>Agaricomycetes</taxon>
        <taxon>Agaricomycetidae</taxon>
        <taxon>Agaricales</taxon>
        <taxon>Marasmiineae</taxon>
        <taxon>Marasmiaceae</taxon>
        <taxon>Marasmius</taxon>
    </lineage>
</organism>
<name>A0A9P7RTN5_9AGAR</name>
<gene>
    <name evidence="6" type="ORF">E1B28_011170</name>
</gene>
<feature type="binding site" evidence="3">
    <location>
        <position position="492"/>
    </location>
    <ligand>
        <name>Zn(2+)</name>
        <dbReference type="ChEBI" id="CHEBI:29105"/>
        <label>2</label>
    </ligand>
</feature>
<dbReference type="SUPFAM" id="SSF53649">
    <property type="entry name" value="Alkaline phosphatase-like"/>
    <property type="match status" value="1"/>
</dbReference>
<evidence type="ECO:0000256" key="4">
    <source>
        <dbReference type="RuleBase" id="RU003946"/>
    </source>
</evidence>
<comment type="cofactor">
    <cofactor evidence="3">
        <name>Zn(2+)</name>
        <dbReference type="ChEBI" id="CHEBI:29105"/>
    </cofactor>
    <text evidence="3">Binds 2 Zn(2+) ions.</text>
</comment>
<reference evidence="6" key="1">
    <citation type="journal article" date="2021" name="Genome Biol. Evol.">
        <title>The assembled and annotated genome of the fairy-ring fungus Marasmius oreades.</title>
        <authorList>
            <person name="Hiltunen M."/>
            <person name="Ament-Velasquez S.L."/>
            <person name="Johannesson H."/>
        </authorList>
    </citation>
    <scope>NUCLEOTIDE SEQUENCE</scope>
    <source>
        <strain evidence="6">03SP1</strain>
    </source>
</reference>
<feature type="chain" id="PRO_5040386371" description="alkaline phosphatase" evidence="5">
    <location>
        <begin position="17"/>
        <end position="671"/>
    </location>
</feature>
<dbReference type="PRINTS" id="PR00113">
    <property type="entry name" value="ALKPHPHTASE"/>
</dbReference>
<dbReference type="GO" id="GO:0004035">
    <property type="term" value="F:alkaline phosphatase activity"/>
    <property type="evidence" value="ECO:0007669"/>
    <property type="project" value="UniProtKB-EC"/>
</dbReference>
<dbReference type="PANTHER" id="PTHR11596">
    <property type="entry name" value="ALKALINE PHOSPHATASE"/>
    <property type="match status" value="1"/>
</dbReference>
<dbReference type="AlphaFoldDB" id="A0A9P7RTN5"/>
<feature type="binding site" evidence="3">
    <location>
        <position position="442"/>
    </location>
    <ligand>
        <name>Mg(2+)</name>
        <dbReference type="ChEBI" id="CHEBI:18420"/>
    </ligand>
</feature>
<evidence type="ECO:0000256" key="1">
    <source>
        <dbReference type="ARBA" id="ARBA00012647"/>
    </source>
</evidence>
<keyword evidence="3" id="KW-0460">Magnesium</keyword>
<dbReference type="Pfam" id="PF00245">
    <property type="entry name" value="Alk_phosphatase"/>
    <property type="match status" value="1"/>
</dbReference>
<feature type="binding site" evidence="3">
    <location>
        <position position="451"/>
    </location>
    <ligand>
        <name>Zn(2+)</name>
        <dbReference type="ChEBI" id="CHEBI:29105"/>
        <label>2</label>
    </ligand>
</feature>
<accession>A0A9P7RTN5</accession>
<keyword evidence="3" id="KW-0479">Metal-binding</keyword>
<keyword evidence="3" id="KW-0862">Zinc</keyword>
<comment type="caution">
    <text evidence="6">The sequence shown here is derived from an EMBL/GenBank/DDBJ whole genome shotgun (WGS) entry which is preliminary data.</text>
</comment>
<evidence type="ECO:0000313" key="6">
    <source>
        <dbReference type="EMBL" id="KAG7089490.1"/>
    </source>
</evidence>
<dbReference type="Proteomes" id="UP001049176">
    <property type="component" value="Chromosome 7"/>
</dbReference>
<comment type="similarity">
    <text evidence="4">Belongs to the alkaline phosphatase family.</text>
</comment>
<sequence>MRSYLLVLSLVALSSAQTFKRLGTCPTLGCVFPPDQTDFQPGQLFDIRVEVHAPVNGSEAFANGVPDENFSLQIQHGTEDPVDVTQFFNQSDPPLEKWNFTYYEDLFARDNKAPTTVNVASKAYRALSLKKPGPYKAILTYYDTVQTVANWVVRDPPKKKKVKNVILFIGDGMTQAMITAARLLAHKSINGKYQSLMQLDQMEALGHQMTHSIDSFITDSANSATALYTGKKSTVNALNVFVDSSSDSTDDPKFETIAELFRRETGGPVGIVSTAFIADATPAALCAHNRNRNDYPNVVYEYLHGASTLPNDTLPWPTHCAPDVIFGGGAEQFIKGSGSPEGLDFYEEFRKDDYSVVFDKDQLANAGNDSKVLGIFSISNMAKWLDRNVFPNNLKSLKNHPSGDGTDATNQPGLKQMTLKAIDILAARTKKTQKPGFFLMSEAASIDKMMHVLDYQRALGELLELDDTVKATLEHLEKIGERDNTLVIVTADHGHGFDVFGGSDAKYLAAQKTDRKKRDAVGVYVNSGLSGYTVDPDSLPTNNTVLVGPHGPGFPVNWEPRYGIAAGMGANPDHREAYSLNEPGPRLPATASDSDPDDFVVNPKDQPDGFVVNGTLPVDEDQGVHSLTDVSVFAWGPGHEVFRGAYSNVEIFFKIADSLGLGMEEDGEDCD</sequence>
<feature type="binding site" evidence="3">
    <location>
        <position position="625"/>
    </location>
    <ligand>
        <name>Zn(2+)</name>
        <dbReference type="ChEBI" id="CHEBI:29105"/>
        <label>2</label>
    </ligand>
</feature>
<dbReference type="SMART" id="SM00098">
    <property type="entry name" value="alkPPc"/>
    <property type="match status" value="1"/>
</dbReference>
<dbReference type="InterPro" id="IPR001952">
    <property type="entry name" value="Alkaline_phosphatase"/>
</dbReference>
<dbReference type="CDD" id="cd16012">
    <property type="entry name" value="ALP"/>
    <property type="match status" value="1"/>
</dbReference>
<feature type="binding site" evidence="3">
    <location>
        <position position="171"/>
    </location>
    <ligand>
        <name>Mg(2+)</name>
        <dbReference type="ChEBI" id="CHEBI:18420"/>
    </ligand>
</feature>
<dbReference type="GO" id="GO:0046872">
    <property type="term" value="F:metal ion binding"/>
    <property type="evidence" value="ECO:0007669"/>
    <property type="project" value="UniProtKB-KW"/>
</dbReference>
<dbReference type="KEGG" id="more:E1B28_011170"/>
<dbReference type="EMBL" id="CM032187">
    <property type="protein sequence ID" value="KAG7089490.1"/>
    <property type="molecule type" value="Genomic_DNA"/>
</dbReference>
<feature type="binding site" evidence="3">
    <location>
        <position position="281"/>
    </location>
    <ligand>
        <name>Mg(2+)</name>
        <dbReference type="ChEBI" id="CHEBI:18420"/>
    </ligand>
</feature>
<dbReference type="RefSeq" id="XP_043005960.1">
    <property type="nucleotide sequence ID" value="XM_043156175.1"/>
</dbReference>
<dbReference type="OrthoDB" id="5818554at2759"/>
<evidence type="ECO:0000256" key="2">
    <source>
        <dbReference type="PIRSR" id="PIRSR601952-1"/>
    </source>
</evidence>
<feature type="binding site" evidence="3">
    <location>
        <position position="171"/>
    </location>
    <ligand>
        <name>Zn(2+)</name>
        <dbReference type="ChEBI" id="CHEBI:29105"/>
        <label>2</label>
    </ligand>
</feature>
<feature type="binding site" evidence="3">
    <location>
        <position position="279"/>
    </location>
    <ligand>
        <name>Mg(2+)</name>
        <dbReference type="ChEBI" id="CHEBI:18420"/>
    </ligand>
</feature>
<feature type="signal peptide" evidence="5">
    <location>
        <begin position="1"/>
        <end position="16"/>
    </location>
</feature>
<dbReference type="GeneID" id="66080245"/>
<keyword evidence="7" id="KW-1185">Reference proteome</keyword>
<feature type="binding site" evidence="3">
    <location>
        <position position="493"/>
    </location>
    <ligand>
        <name>Zn(2+)</name>
        <dbReference type="ChEBI" id="CHEBI:29105"/>
        <label>2</label>
    </ligand>
</feature>
<feature type="active site" description="Phosphoserine intermediate" evidence="2">
    <location>
        <position position="220"/>
    </location>
</feature>
<keyword evidence="5" id="KW-0732">Signal</keyword>
<feature type="binding site" evidence="3">
    <location>
        <position position="447"/>
    </location>
    <ligand>
        <name>Zn(2+)</name>
        <dbReference type="ChEBI" id="CHEBI:29105"/>
        <label>2</label>
    </ligand>
</feature>
<dbReference type="EC" id="3.1.3.1" evidence="1"/>
<evidence type="ECO:0000256" key="3">
    <source>
        <dbReference type="PIRSR" id="PIRSR601952-2"/>
    </source>
</evidence>
<comment type="cofactor">
    <cofactor evidence="3">
        <name>Mg(2+)</name>
        <dbReference type="ChEBI" id="CHEBI:18420"/>
    </cofactor>
    <text evidence="3">Binds 1 Mg(2+) ion.</text>
</comment>